<dbReference type="GO" id="GO:0005759">
    <property type="term" value="C:mitochondrial matrix"/>
    <property type="evidence" value="ECO:0007669"/>
    <property type="project" value="UniProtKB-SubCell"/>
</dbReference>
<dbReference type="Gene3D" id="1.10.730.10">
    <property type="entry name" value="Isoleucyl-tRNA Synthetase, Domain 1"/>
    <property type="match status" value="1"/>
</dbReference>
<dbReference type="InterPro" id="IPR025709">
    <property type="entry name" value="Leu_tRNA-synth_edit"/>
</dbReference>
<evidence type="ECO:0000256" key="5">
    <source>
        <dbReference type="ARBA" id="ARBA00022741"/>
    </source>
</evidence>
<protein>
    <recommendedName>
        <fullName evidence="3">leucine--tRNA ligase</fullName>
        <ecNumber evidence="3">6.1.1.4</ecNumber>
    </recommendedName>
    <alternativeName>
        <fullName evidence="9">Leucyl-tRNA synthetase</fullName>
    </alternativeName>
</protein>
<dbReference type="OrthoDB" id="15954at2759"/>
<reference evidence="16" key="1">
    <citation type="submission" date="2020-01" db="EMBL/GenBank/DDBJ databases">
        <title>Draft genome sequence of the Termite Coptotermes fromosanus.</title>
        <authorList>
            <person name="Itakura S."/>
            <person name="Yosikawa Y."/>
            <person name="Umezawa K."/>
        </authorList>
    </citation>
    <scope>NUCLEOTIDE SEQUENCE [LARGE SCALE GENOMIC DNA]</scope>
</reference>
<dbReference type="FunFam" id="3.40.50.620:FF:000100">
    <property type="entry name" value="probable leucine--tRNA ligase, mitochondrial"/>
    <property type="match status" value="1"/>
</dbReference>
<evidence type="ECO:0000256" key="10">
    <source>
        <dbReference type="ARBA" id="ARBA00047469"/>
    </source>
</evidence>
<dbReference type="InterPro" id="IPR009008">
    <property type="entry name" value="Val/Leu/Ile-tRNA-synth_edit"/>
</dbReference>
<dbReference type="SUPFAM" id="SSF52374">
    <property type="entry name" value="Nucleotidylyl transferase"/>
    <property type="match status" value="1"/>
</dbReference>
<comment type="catalytic activity">
    <reaction evidence="10">
        <text>tRNA(Leu) + L-leucine + ATP = L-leucyl-tRNA(Leu) + AMP + diphosphate</text>
        <dbReference type="Rhea" id="RHEA:11688"/>
        <dbReference type="Rhea" id="RHEA-COMP:9613"/>
        <dbReference type="Rhea" id="RHEA-COMP:9622"/>
        <dbReference type="ChEBI" id="CHEBI:30616"/>
        <dbReference type="ChEBI" id="CHEBI:33019"/>
        <dbReference type="ChEBI" id="CHEBI:57427"/>
        <dbReference type="ChEBI" id="CHEBI:78442"/>
        <dbReference type="ChEBI" id="CHEBI:78494"/>
        <dbReference type="ChEBI" id="CHEBI:456215"/>
        <dbReference type="EC" id="6.1.1.4"/>
    </reaction>
</comment>
<dbReference type="InterPro" id="IPR013155">
    <property type="entry name" value="M/V/L/I-tRNA-synth_anticd-bd"/>
</dbReference>
<dbReference type="InterPro" id="IPR009080">
    <property type="entry name" value="tRNAsynth_Ia_anticodon-bd"/>
</dbReference>
<dbReference type="InterPro" id="IPR014729">
    <property type="entry name" value="Rossmann-like_a/b/a_fold"/>
</dbReference>
<dbReference type="CDD" id="cd00812">
    <property type="entry name" value="LeuRS_core"/>
    <property type="match status" value="1"/>
</dbReference>
<dbReference type="Pfam" id="PF08264">
    <property type="entry name" value="Anticodon_1"/>
    <property type="match status" value="1"/>
</dbReference>
<proteinExistence type="inferred from homology"/>
<feature type="domain" description="Methionyl/Valyl/Leucyl/Isoleucyl-tRNA synthetase anticodon-binding" evidence="13">
    <location>
        <begin position="710"/>
        <end position="809"/>
    </location>
</feature>
<name>A0A6L2PCF6_COPFO</name>
<comment type="caution">
    <text evidence="15">The sequence shown here is derived from an EMBL/GenBank/DDBJ whole genome shotgun (WGS) entry which is preliminary data.</text>
</comment>
<evidence type="ECO:0000256" key="2">
    <source>
        <dbReference type="ARBA" id="ARBA00005594"/>
    </source>
</evidence>
<dbReference type="GO" id="GO:0006429">
    <property type="term" value="P:leucyl-tRNA aminoacylation"/>
    <property type="evidence" value="ECO:0007669"/>
    <property type="project" value="InterPro"/>
</dbReference>
<keyword evidence="6 11" id="KW-0067">ATP-binding</keyword>
<dbReference type="InterPro" id="IPR002300">
    <property type="entry name" value="aa-tRNA-synth_Ia"/>
</dbReference>
<evidence type="ECO:0000256" key="4">
    <source>
        <dbReference type="ARBA" id="ARBA00022598"/>
    </source>
</evidence>
<evidence type="ECO:0000256" key="6">
    <source>
        <dbReference type="ARBA" id="ARBA00022840"/>
    </source>
</evidence>
<dbReference type="NCBIfam" id="TIGR00396">
    <property type="entry name" value="leuS_bact"/>
    <property type="match status" value="1"/>
</dbReference>
<comment type="similarity">
    <text evidence="2 11">Belongs to the class-I aminoacyl-tRNA synthetase family.</text>
</comment>
<dbReference type="GO" id="GO:0004823">
    <property type="term" value="F:leucine-tRNA ligase activity"/>
    <property type="evidence" value="ECO:0007669"/>
    <property type="project" value="UniProtKB-EC"/>
</dbReference>
<dbReference type="InParanoid" id="A0A6L2PCF6"/>
<keyword evidence="7 11" id="KW-0648">Protein biosynthesis</keyword>
<evidence type="ECO:0000256" key="9">
    <source>
        <dbReference type="ARBA" id="ARBA00030520"/>
    </source>
</evidence>
<dbReference type="GO" id="GO:0005524">
    <property type="term" value="F:ATP binding"/>
    <property type="evidence" value="ECO:0007669"/>
    <property type="project" value="UniProtKB-KW"/>
</dbReference>
<dbReference type="FunFam" id="1.10.730.10:FF:000060">
    <property type="entry name" value="Leucyl-tRNA synthetase"/>
    <property type="match status" value="1"/>
</dbReference>
<evidence type="ECO:0000259" key="14">
    <source>
        <dbReference type="Pfam" id="PF13603"/>
    </source>
</evidence>
<evidence type="ECO:0000256" key="7">
    <source>
        <dbReference type="ARBA" id="ARBA00022917"/>
    </source>
</evidence>
<dbReference type="InterPro" id="IPR002302">
    <property type="entry name" value="Leu-tRNA-ligase"/>
</dbReference>
<keyword evidence="5 11" id="KW-0547">Nucleotide-binding</keyword>
<dbReference type="FunCoup" id="A0A6L2PCF6">
    <property type="interactions" value="1279"/>
</dbReference>
<evidence type="ECO:0000313" key="16">
    <source>
        <dbReference type="Proteomes" id="UP000502823"/>
    </source>
</evidence>
<dbReference type="GO" id="GO:0032543">
    <property type="term" value="P:mitochondrial translation"/>
    <property type="evidence" value="ECO:0007669"/>
    <property type="project" value="TreeGrafter"/>
</dbReference>
<dbReference type="AlphaFoldDB" id="A0A6L2PCF6"/>
<evidence type="ECO:0000256" key="11">
    <source>
        <dbReference type="RuleBase" id="RU363035"/>
    </source>
</evidence>
<dbReference type="PANTHER" id="PTHR43740:SF2">
    <property type="entry name" value="LEUCINE--TRNA LIGASE, MITOCHONDRIAL"/>
    <property type="match status" value="1"/>
</dbReference>
<sequence>MKASYPCILVHKFLKNGLHRFTCSSAGVWNEDLSTSIKHDIECRWRNKLQAPVHSDDDHQKSKFYVLSMFPYPSGQLHMGHVRVYTISDTMARFYRMNGKNVMVIHPMGWDAFGLPAENAAIERGIEPSIWTKQNIKHMKEQLQKLGCSFEWDRELATCDATYYCWTQYLFLRMYEEGLVYRKQALVNWDPVDQTVLADEQVDANGCSWRSGAKVEKKLLNQWFIRTTRFSKSLLDGLNDPLVENWRDIINLQRHWIGECNGTTFEFELEDSSCQDMKQTLTVFTCNPEYVCNATFIAVAPGSILDRMEFGCDRTINSNSVFKRLSVQAKNPFTGESLPIYVTDQVEYDEGTDCHLGIPGISETDRLFAAAANIPMSSPKENDKLFNSVGDTNLAREHINRVAQERGIGGYPCSSKLRDWLISRQRYWGTPIPIVYCKHCNGPQPVPYSELPVMLPKIDKLSNRGKSPLLEAIDWLITKCPKCGGDATRETDTMDTFVDSSWYFLRYLDPHNKEMPFAKEIADQFMPVDLYIGGKEHAVLHLYYARFMNHFLHYIGLVPYREPFQRLLVQGMVMGQSFRVKGTGRYLPQENVDFSGPKPTEKGTGLAVVSAWEKMSKSKHNGVDPETMLKDYGTDTTRLLILADVAPTSHRHWSSSTFPGILKWQHRLWLTMRSFLNIRLNLENMVSETVVDTPNFKENEVQLYDSRNYYLKGVTFNYTTAFQLSVAISKMQGLTNSLRRVPPEVIGRGLQFERALACLIIVLAPMAPHFASELWSGFVSAPHRINTSSKEINWNQGVLEQTWPEVDLNYCLELVCMVNGMEKKSIPLPRHELDKLTHDDALELAMSQSDLQTYTSGYKIVSTAFTKHLSYEAVINIKTERISKQKHQHLQDG</sequence>
<feature type="domain" description="Aminoacyl-tRNA synthetase class Ia" evidence="12">
    <location>
        <begin position="605"/>
        <end position="642"/>
    </location>
</feature>
<gene>
    <name evidence="15" type="ORF">Cfor_11149</name>
</gene>
<dbReference type="Pfam" id="PF13603">
    <property type="entry name" value="tRNA-synt_1_2"/>
    <property type="match status" value="2"/>
</dbReference>
<evidence type="ECO:0000313" key="15">
    <source>
        <dbReference type="EMBL" id="GFG30229.1"/>
    </source>
</evidence>
<keyword evidence="16" id="KW-1185">Reference proteome</keyword>
<keyword evidence="8 11" id="KW-0030">Aminoacyl-tRNA synthetase</keyword>
<evidence type="ECO:0000256" key="8">
    <source>
        <dbReference type="ARBA" id="ARBA00023146"/>
    </source>
</evidence>
<dbReference type="EMBL" id="BLKM01010448">
    <property type="protein sequence ID" value="GFG30229.1"/>
    <property type="molecule type" value="Genomic_DNA"/>
</dbReference>
<dbReference type="PRINTS" id="PR00985">
    <property type="entry name" value="TRNASYNTHLEU"/>
</dbReference>
<evidence type="ECO:0000259" key="12">
    <source>
        <dbReference type="Pfam" id="PF00133"/>
    </source>
</evidence>
<evidence type="ECO:0000256" key="3">
    <source>
        <dbReference type="ARBA" id="ARBA00013164"/>
    </source>
</evidence>
<dbReference type="InterPro" id="IPR001412">
    <property type="entry name" value="aa-tRNA-synth_I_CS"/>
</dbReference>
<evidence type="ECO:0000256" key="1">
    <source>
        <dbReference type="ARBA" id="ARBA00004305"/>
    </source>
</evidence>
<dbReference type="Proteomes" id="UP000502823">
    <property type="component" value="Unassembled WGS sequence"/>
</dbReference>
<dbReference type="SUPFAM" id="SSF50677">
    <property type="entry name" value="ValRS/IleRS/LeuRS editing domain"/>
    <property type="match status" value="1"/>
</dbReference>
<dbReference type="SUPFAM" id="SSF47323">
    <property type="entry name" value="Anticodon-binding domain of a subclass of class I aminoacyl-tRNA synthetases"/>
    <property type="match status" value="1"/>
</dbReference>
<dbReference type="Gene3D" id="3.40.50.620">
    <property type="entry name" value="HUPs"/>
    <property type="match status" value="2"/>
</dbReference>
<evidence type="ECO:0000259" key="13">
    <source>
        <dbReference type="Pfam" id="PF08264"/>
    </source>
</evidence>
<dbReference type="FunFam" id="3.40.50.620:FF:000003">
    <property type="entry name" value="Leucine--tRNA ligase"/>
    <property type="match status" value="1"/>
</dbReference>
<dbReference type="PROSITE" id="PS00178">
    <property type="entry name" value="AA_TRNA_LIGASE_I"/>
    <property type="match status" value="1"/>
</dbReference>
<comment type="subcellular location">
    <subcellularLocation>
        <location evidence="1">Mitochondrion matrix</location>
    </subcellularLocation>
</comment>
<dbReference type="PANTHER" id="PTHR43740">
    <property type="entry name" value="LEUCYL-TRNA SYNTHETASE"/>
    <property type="match status" value="1"/>
</dbReference>
<organism evidence="15 16">
    <name type="scientific">Coptotermes formosanus</name>
    <name type="common">Formosan subterranean termite</name>
    <dbReference type="NCBI Taxonomy" id="36987"/>
    <lineage>
        <taxon>Eukaryota</taxon>
        <taxon>Metazoa</taxon>
        <taxon>Ecdysozoa</taxon>
        <taxon>Arthropoda</taxon>
        <taxon>Hexapoda</taxon>
        <taxon>Insecta</taxon>
        <taxon>Pterygota</taxon>
        <taxon>Neoptera</taxon>
        <taxon>Polyneoptera</taxon>
        <taxon>Dictyoptera</taxon>
        <taxon>Blattodea</taxon>
        <taxon>Blattoidea</taxon>
        <taxon>Termitoidae</taxon>
        <taxon>Rhinotermitidae</taxon>
        <taxon>Coptotermes</taxon>
    </lineage>
</organism>
<feature type="domain" description="Leucyl-tRNA synthetase editing" evidence="14">
    <location>
        <begin position="254"/>
        <end position="305"/>
    </location>
</feature>
<dbReference type="EC" id="6.1.1.4" evidence="3"/>
<feature type="domain" description="Aminoacyl-tRNA synthetase class Ia" evidence="12">
    <location>
        <begin position="56"/>
        <end position="238"/>
    </location>
</feature>
<feature type="domain" description="Aminoacyl-tRNA synthetase class Ia" evidence="12">
    <location>
        <begin position="417"/>
        <end position="575"/>
    </location>
</feature>
<feature type="domain" description="Leucyl-tRNA synthetase editing" evidence="14">
    <location>
        <begin position="326"/>
        <end position="377"/>
    </location>
</feature>
<dbReference type="GO" id="GO:0002161">
    <property type="term" value="F:aminoacyl-tRNA deacylase activity"/>
    <property type="evidence" value="ECO:0007669"/>
    <property type="project" value="InterPro"/>
</dbReference>
<keyword evidence="4 11" id="KW-0436">Ligase</keyword>
<accession>A0A6L2PCF6</accession>
<dbReference type="Pfam" id="PF00133">
    <property type="entry name" value="tRNA-synt_1"/>
    <property type="match status" value="3"/>
</dbReference>